<keyword evidence="1" id="KW-0472">Membrane</keyword>
<feature type="transmembrane region" description="Helical" evidence="1">
    <location>
        <begin position="34"/>
        <end position="56"/>
    </location>
</feature>
<feature type="transmembrane region" description="Helical" evidence="1">
    <location>
        <begin position="62"/>
        <end position="87"/>
    </location>
</feature>
<gene>
    <name evidence="2" type="ORF">RM52_01700</name>
</gene>
<evidence type="ECO:0000256" key="1">
    <source>
        <dbReference type="SAM" id="Phobius"/>
    </source>
</evidence>
<dbReference type="Proteomes" id="UP000031202">
    <property type="component" value="Unassembled WGS sequence"/>
</dbReference>
<dbReference type="AlphaFoldDB" id="A0A0B4E0Q6"/>
<evidence type="ECO:0000313" key="3">
    <source>
        <dbReference type="Proteomes" id="UP000031202"/>
    </source>
</evidence>
<accession>A0A0B4E0Q6</accession>
<dbReference type="EMBL" id="JWSZ01000001">
    <property type="protein sequence ID" value="KIC60138.1"/>
    <property type="molecule type" value="Genomic_DNA"/>
</dbReference>
<comment type="caution">
    <text evidence="2">The sequence shown here is derived from an EMBL/GenBank/DDBJ whole genome shotgun (WGS) entry which is preliminary data.</text>
</comment>
<organism evidence="2 3">
    <name type="scientific">Microbacterium hominis</name>
    <dbReference type="NCBI Taxonomy" id="162426"/>
    <lineage>
        <taxon>Bacteria</taxon>
        <taxon>Bacillati</taxon>
        <taxon>Actinomycetota</taxon>
        <taxon>Actinomycetes</taxon>
        <taxon>Micrococcales</taxon>
        <taxon>Microbacteriaceae</taxon>
        <taxon>Microbacterium</taxon>
    </lineage>
</organism>
<sequence>MVSAEQRRESEKTGEVHGWNEWPMRAERGLENPVVFGVVIHAVVFVALLASLSLMARSLDQSIVIVVVAAVVPATIIILVSFGFWAAAVKERTRHRLVVSHNPGATVVPVEWSTAVLAPFVKETGVSSSDDRGFALEIAVDGSGMSFWRSRTTNDVISIGRLDWSQIDSVEAGGVKAVIGPRVAPTVKITLRPGAESPFADEIELLVRKVPVEHAVAALQPPMP</sequence>
<keyword evidence="1" id="KW-0812">Transmembrane</keyword>
<evidence type="ECO:0000313" key="2">
    <source>
        <dbReference type="EMBL" id="KIC60138.1"/>
    </source>
</evidence>
<keyword evidence="1" id="KW-1133">Transmembrane helix</keyword>
<name>A0A0B4E0Q6_9MICO</name>
<proteinExistence type="predicted"/>
<protein>
    <submittedName>
        <fullName evidence="2">Uncharacterized protein</fullName>
    </submittedName>
</protein>
<reference evidence="2 3" key="1">
    <citation type="submission" date="2014-12" db="EMBL/GenBank/DDBJ databases">
        <title>Genome sequencing of Microbacterium hominis TPW29.</title>
        <authorList>
            <person name="Tan P.W."/>
            <person name="Chan K.-G."/>
        </authorList>
    </citation>
    <scope>NUCLEOTIDE SEQUENCE [LARGE SCALE GENOMIC DNA]</scope>
    <source>
        <strain evidence="2 3">TPW29</strain>
    </source>
</reference>